<keyword evidence="4" id="KW-1185">Reference proteome</keyword>
<gene>
    <name evidence="3" type="ORF">ACFQBT_13300</name>
</gene>
<feature type="domain" description="DUF6801" evidence="2">
    <location>
        <begin position="56"/>
        <end position="204"/>
    </location>
</feature>
<comment type="caution">
    <text evidence="3">The sequence shown here is derived from an EMBL/GenBank/DDBJ whole genome shotgun (WGS) entry which is preliminary data.</text>
</comment>
<protein>
    <submittedName>
        <fullName evidence="3">DUF6801 domain-containing protein</fullName>
    </submittedName>
</protein>
<feature type="signal peptide" evidence="1">
    <location>
        <begin position="1"/>
        <end position="31"/>
    </location>
</feature>
<evidence type="ECO:0000313" key="4">
    <source>
        <dbReference type="Proteomes" id="UP001596356"/>
    </source>
</evidence>
<sequence length="213" mass="20635">MHIALRRTATGLGAAALAVSAFAFAPGAAHAALPLAANANALPATAVTSTTTSLKYDCSTWKAGLKIGLGTWAASVTVTAPLTAARGATVTATSVGAAITVPSGTTSTLRLLGIATLTGSATVWYSATGAVSNPGNRSTVVNVPTVKVPSGGSFPVSLTGGPISETAASTAGTATFNIGGLASTLKTNNGKTLPIACTPSAGQSLVVLSVAVR</sequence>
<dbReference type="Proteomes" id="UP001596356">
    <property type="component" value="Unassembled WGS sequence"/>
</dbReference>
<proteinExistence type="predicted"/>
<evidence type="ECO:0000313" key="3">
    <source>
        <dbReference type="EMBL" id="MFC6714734.1"/>
    </source>
</evidence>
<dbReference type="EMBL" id="JBHSWJ010000002">
    <property type="protein sequence ID" value="MFC6714734.1"/>
    <property type="molecule type" value="Genomic_DNA"/>
</dbReference>
<evidence type="ECO:0000256" key="1">
    <source>
        <dbReference type="SAM" id="SignalP"/>
    </source>
</evidence>
<organism evidence="3 4">
    <name type="scientific">Branchiibius cervicis</name>
    <dbReference type="NCBI Taxonomy" id="908252"/>
    <lineage>
        <taxon>Bacteria</taxon>
        <taxon>Bacillati</taxon>
        <taxon>Actinomycetota</taxon>
        <taxon>Actinomycetes</taxon>
        <taxon>Micrococcales</taxon>
        <taxon>Dermacoccaceae</taxon>
        <taxon>Branchiibius</taxon>
    </lineage>
</organism>
<accession>A0ABW2AUS9</accession>
<reference evidence="4" key="1">
    <citation type="journal article" date="2019" name="Int. J. Syst. Evol. Microbiol.">
        <title>The Global Catalogue of Microorganisms (GCM) 10K type strain sequencing project: providing services to taxonomists for standard genome sequencing and annotation.</title>
        <authorList>
            <consortium name="The Broad Institute Genomics Platform"/>
            <consortium name="The Broad Institute Genome Sequencing Center for Infectious Disease"/>
            <person name="Wu L."/>
            <person name="Ma J."/>
        </authorList>
    </citation>
    <scope>NUCLEOTIDE SEQUENCE [LARGE SCALE GENOMIC DNA]</scope>
    <source>
        <strain evidence="4">NBRC 106593</strain>
    </source>
</reference>
<evidence type="ECO:0000259" key="2">
    <source>
        <dbReference type="Pfam" id="PF20611"/>
    </source>
</evidence>
<dbReference type="Pfam" id="PF20611">
    <property type="entry name" value="DUF6801"/>
    <property type="match status" value="1"/>
</dbReference>
<feature type="chain" id="PRO_5047304586" evidence="1">
    <location>
        <begin position="32"/>
        <end position="213"/>
    </location>
</feature>
<dbReference type="InterPro" id="IPR046542">
    <property type="entry name" value="DUF6801"/>
</dbReference>
<name>A0ABW2AUS9_9MICO</name>
<dbReference type="RefSeq" id="WP_377823353.1">
    <property type="nucleotide sequence ID" value="NZ_JBHSWJ010000002.1"/>
</dbReference>
<keyword evidence="1" id="KW-0732">Signal</keyword>